<dbReference type="EMBL" id="AECZ01000009">
    <property type="protein sequence ID" value="EFL51549.1"/>
    <property type="molecule type" value="Genomic_DNA"/>
</dbReference>
<dbReference type="GO" id="GO:0008664">
    <property type="term" value="F:RNA 2',3'-cyclic 3'-phosphodiesterase activity"/>
    <property type="evidence" value="ECO:0007669"/>
    <property type="project" value="UniProtKB-EC"/>
</dbReference>
<dbReference type="InterPro" id="IPR004175">
    <property type="entry name" value="RNA_CPDase"/>
</dbReference>
<feature type="domain" description="Phosphoesterase HXTX" evidence="3">
    <location>
        <begin position="103"/>
        <end position="174"/>
    </location>
</feature>
<comment type="caution">
    <text evidence="4">The sequence shown here is derived from an EMBL/GenBank/DDBJ whole genome shotgun (WGS) entry which is preliminary data.</text>
</comment>
<evidence type="ECO:0000313" key="5">
    <source>
        <dbReference type="Proteomes" id="UP000006250"/>
    </source>
</evidence>
<dbReference type="Proteomes" id="UP000006250">
    <property type="component" value="Unassembled WGS sequence"/>
</dbReference>
<keyword evidence="5" id="KW-1185">Reference proteome</keyword>
<sequence>MDHVRAFVGLALPQSCQDMANRLGAALAPLCRGRISRVRTGQAHITLKFLGETPVTGPAGIEAVGEALAGIRFAPFRLGFAGGGFFPGPNRPRVIWAGLREGASACRELAAAVDAALAPLGIAPEGKPFAAHLTLARVREPERGGDWPAMLALLAKAQWPSVPVAAMTLWRSVLSDHGARHEALREFPAALD</sequence>
<dbReference type="HAMAP" id="MF_01940">
    <property type="entry name" value="RNA_CPDase"/>
    <property type="match status" value="1"/>
</dbReference>
<name>E1JVR1_SOLFR</name>
<comment type="catalytic activity">
    <reaction evidence="2">
        <text>a 3'-end 2',3'-cyclophospho-ribonucleotide-RNA + H2O = a 3'-end 2'-phospho-ribonucleotide-RNA + H(+)</text>
        <dbReference type="Rhea" id="RHEA:11828"/>
        <dbReference type="Rhea" id="RHEA-COMP:10464"/>
        <dbReference type="Rhea" id="RHEA-COMP:17353"/>
        <dbReference type="ChEBI" id="CHEBI:15377"/>
        <dbReference type="ChEBI" id="CHEBI:15378"/>
        <dbReference type="ChEBI" id="CHEBI:83064"/>
        <dbReference type="ChEBI" id="CHEBI:173113"/>
        <dbReference type="EC" id="3.1.4.58"/>
    </reaction>
</comment>
<evidence type="ECO:0000256" key="2">
    <source>
        <dbReference type="HAMAP-Rule" id="MF_01940"/>
    </source>
</evidence>
<dbReference type="OrthoDB" id="9793819at2"/>
<dbReference type="GO" id="GO:0016874">
    <property type="term" value="F:ligase activity"/>
    <property type="evidence" value="ECO:0007669"/>
    <property type="project" value="UniProtKB-KW"/>
</dbReference>
<protein>
    <recommendedName>
        <fullName evidence="2">RNA 2',3'-cyclic phosphodiesterase</fullName>
        <shortName evidence="2">RNA 2',3'-CPDase</shortName>
        <ecNumber evidence="2">3.1.4.58</ecNumber>
    </recommendedName>
</protein>
<dbReference type="Pfam" id="PF02834">
    <property type="entry name" value="LigT_PEase"/>
    <property type="match status" value="2"/>
</dbReference>
<dbReference type="PANTHER" id="PTHR35561">
    <property type="entry name" value="RNA 2',3'-CYCLIC PHOSPHODIESTERASE"/>
    <property type="match status" value="1"/>
</dbReference>
<reference evidence="4 5" key="1">
    <citation type="submission" date="2010-08" db="EMBL/GenBank/DDBJ databases">
        <title>The draft genome of Desulfovibrio fructosovorans JJ.</title>
        <authorList>
            <consortium name="US DOE Joint Genome Institute (JGI-PGF)"/>
            <person name="Lucas S."/>
            <person name="Copeland A."/>
            <person name="Lapidus A."/>
            <person name="Cheng J.-F."/>
            <person name="Bruce D."/>
            <person name="Goodwin L."/>
            <person name="Pitluck S."/>
            <person name="Land M.L."/>
            <person name="Hauser L."/>
            <person name="Chang Y.-J."/>
            <person name="Jeffries C."/>
            <person name="Wall J.D."/>
            <person name="Stahl D.A."/>
            <person name="Arkin A.P."/>
            <person name="Dehal P."/>
            <person name="Stolyar S.M."/>
            <person name="Hazen T.C."/>
            <person name="Woyke T.J."/>
        </authorList>
    </citation>
    <scope>NUCLEOTIDE SEQUENCE [LARGE SCALE GENOMIC DNA]</scope>
    <source>
        <strain evidence="4 5">JJ</strain>
    </source>
</reference>
<feature type="short sequence motif" description="HXTX 2" evidence="2">
    <location>
        <begin position="132"/>
        <end position="135"/>
    </location>
</feature>
<feature type="domain" description="Phosphoesterase HXTX" evidence="3">
    <location>
        <begin position="11"/>
        <end position="96"/>
    </location>
</feature>
<dbReference type="Gene3D" id="3.90.1140.10">
    <property type="entry name" value="Cyclic phosphodiesterase"/>
    <property type="match status" value="1"/>
</dbReference>
<dbReference type="InterPro" id="IPR009097">
    <property type="entry name" value="Cyclic_Pdiesterase"/>
</dbReference>
<organism evidence="4 5">
    <name type="scientific">Solidesulfovibrio fructosivorans JJ]</name>
    <dbReference type="NCBI Taxonomy" id="596151"/>
    <lineage>
        <taxon>Bacteria</taxon>
        <taxon>Pseudomonadati</taxon>
        <taxon>Thermodesulfobacteriota</taxon>
        <taxon>Desulfovibrionia</taxon>
        <taxon>Desulfovibrionales</taxon>
        <taxon>Desulfovibrionaceae</taxon>
        <taxon>Solidesulfovibrio</taxon>
    </lineage>
</organism>
<feature type="active site" description="Proton acceptor" evidence="2">
    <location>
        <position position="132"/>
    </location>
</feature>
<evidence type="ECO:0000259" key="3">
    <source>
        <dbReference type="Pfam" id="PF02834"/>
    </source>
</evidence>
<dbReference type="InterPro" id="IPR014051">
    <property type="entry name" value="Phosphoesterase_HXTX"/>
</dbReference>
<keyword evidence="1 2" id="KW-0378">Hydrolase</keyword>
<accession>E1JVR1</accession>
<dbReference type="NCBIfam" id="TIGR02258">
    <property type="entry name" value="2_5_ligase"/>
    <property type="match status" value="1"/>
</dbReference>
<dbReference type="AlphaFoldDB" id="E1JVR1"/>
<gene>
    <name evidence="4" type="ORF">DesfrDRAFT_1710</name>
</gene>
<evidence type="ECO:0000256" key="1">
    <source>
        <dbReference type="ARBA" id="ARBA00022801"/>
    </source>
</evidence>
<dbReference type="EC" id="3.1.4.58" evidence="2"/>
<dbReference type="SUPFAM" id="SSF55144">
    <property type="entry name" value="LigT-like"/>
    <property type="match status" value="1"/>
</dbReference>
<keyword evidence="4" id="KW-0436">Ligase</keyword>
<dbReference type="STRING" id="596151.DesfrDRAFT_1710"/>
<dbReference type="eggNOG" id="COG1514">
    <property type="taxonomic scope" value="Bacteria"/>
</dbReference>
<comment type="similarity">
    <text evidence="2">Belongs to the 2H phosphoesterase superfamily. ThpR family.</text>
</comment>
<comment type="function">
    <text evidence="2">Hydrolyzes RNA 2',3'-cyclic phosphodiester to an RNA 2'-phosphomonoester.</text>
</comment>
<feature type="active site" description="Proton donor" evidence="2">
    <location>
        <position position="44"/>
    </location>
</feature>
<feature type="short sequence motif" description="HXTX 1" evidence="2">
    <location>
        <begin position="44"/>
        <end position="47"/>
    </location>
</feature>
<dbReference type="GO" id="GO:0004113">
    <property type="term" value="F:2',3'-cyclic-nucleotide 3'-phosphodiesterase activity"/>
    <property type="evidence" value="ECO:0007669"/>
    <property type="project" value="InterPro"/>
</dbReference>
<dbReference type="RefSeq" id="WP_005992962.1">
    <property type="nucleotide sequence ID" value="NZ_AECZ01000009.1"/>
</dbReference>
<proteinExistence type="inferred from homology"/>
<dbReference type="PANTHER" id="PTHR35561:SF1">
    <property type="entry name" value="RNA 2',3'-CYCLIC PHOSPHODIESTERASE"/>
    <property type="match status" value="1"/>
</dbReference>
<evidence type="ECO:0000313" key="4">
    <source>
        <dbReference type="EMBL" id="EFL51549.1"/>
    </source>
</evidence>